<dbReference type="RefSeq" id="WP_076744621.1">
    <property type="nucleotide sequence ID" value="NZ_MPSB01000007.1"/>
</dbReference>
<dbReference type="InterPro" id="IPR050706">
    <property type="entry name" value="Cyclic-di-GMP_PDE-like"/>
</dbReference>
<dbReference type="Pfam" id="PF00990">
    <property type="entry name" value="GGDEF"/>
    <property type="match status" value="1"/>
</dbReference>
<evidence type="ECO:0000259" key="2">
    <source>
        <dbReference type="PROSITE" id="PS50887"/>
    </source>
</evidence>
<sequence length="523" mass="54492">MIDDIGEVALAPGSEALAELVRAAGWRIGGALAEVRLVDARVEMRGIALEDGAASAARAALLALVQDEPAALAAYDEGATHVCVGPVTGAALYTALRFAGRHARRLRGTARMRRAGEAGSAAERFVAALAEDEEASVAVIAMTRFDSVNAAYGRVAGDRLLREAAGRIVAALPTAAVIERDDGARFVIALQESPQAALGRIAAIEAALGRRFALGQEEASIGARIGVAHRVRGEAPDALVRRAREALGDALVGEGAGVRTAPDPAVSGGLGLAADLHRAIDRNEIDILFQPQVTLADGRIVGVEALARWEHPMHGILGANTLFTAADRAGLGLALSEHIQRLALTRAAAWRGALARLRVAVNVTAADLARSDFAGHFLSLVQRSGIEPARVTAEVTESGFVTDLAIAAERLSQLRGAGLRIAIDDFGTGYSSLAYLKALPLDYLKIDRSLTQDIAGGARARVVVRGIIAIAAGLGLRTIAEGVEDKTERDLLATEGCDLYQGFLCAGPLDERALGLLVEGNDA</sequence>
<dbReference type="InterPro" id="IPR000160">
    <property type="entry name" value="GGDEF_dom"/>
</dbReference>
<reference evidence="3 4" key="1">
    <citation type="submission" date="2016-11" db="EMBL/GenBank/DDBJ databases">
        <title>Genome sequence of Sphingomonas jeddahensis G39.</title>
        <authorList>
            <person name="Poehlein A."/>
            <person name="Wuebbeler J.H."/>
            <person name="Steinbuechel A."/>
            <person name="Daniel R."/>
        </authorList>
    </citation>
    <scope>NUCLEOTIDE SEQUENCE [LARGE SCALE GENOMIC DNA]</scope>
    <source>
        <strain evidence="3 4">G39</strain>
    </source>
</reference>
<dbReference type="SUPFAM" id="SSF141868">
    <property type="entry name" value="EAL domain-like"/>
    <property type="match status" value="1"/>
</dbReference>
<dbReference type="PROSITE" id="PS50883">
    <property type="entry name" value="EAL"/>
    <property type="match status" value="1"/>
</dbReference>
<dbReference type="InterPro" id="IPR035919">
    <property type="entry name" value="EAL_sf"/>
</dbReference>
<dbReference type="InterPro" id="IPR001633">
    <property type="entry name" value="EAL_dom"/>
</dbReference>
<feature type="domain" description="GGDEF" evidence="2">
    <location>
        <begin position="133"/>
        <end position="264"/>
    </location>
</feature>
<dbReference type="OrthoDB" id="9814202at2"/>
<dbReference type="SUPFAM" id="SSF55073">
    <property type="entry name" value="Nucleotide cyclase"/>
    <property type="match status" value="1"/>
</dbReference>
<keyword evidence="4" id="KW-1185">Reference proteome</keyword>
<dbReference type="PANTHER" id="PTHR33121">
    <property type="entry name" value="CYCLIC DI-GMP PHOSPHODIESTERASE PDEF"/>
    <property type="match status" value="1"/>
</dbReference>
<dbReference type="InterPro" id="IPR043128">
    <property type="entry name" value="Rev_trsase/Diguanyl_cyclase"/>
</dbReference>
<dbReference type="SMART" id="SM00267">
    <property type="entry name" value="GGDEF"/>
    <property type="match status" value="1"/>
</dbReference>
<dbReference type="CDD" id="cd01948">
    <property type="entry name" value="EAL"/>
    <property type="match status" value="1"/>
</dbReference>
<dbReference type="PROSITE" id="PS50887">
    <property type="entry name" value="GGDEF"/>
    <property type="match status" value="1"/>
</dbReference>
<dbReference type="AlphaFoldDB" id="A0A1V2ETJ7"/>
<evidence type="ECO:0000313" key="3">
    <source>
        <dbReference type="EMBL" id="ONF95920.1"/>
    </source>
</evidence>
<feature type="domain" description="EAL" evidence="1">
    <location>
        <begin position="269"/>
        <end position="522"/>
    </location>
</feature>
<dbReference type="PANTHER" id="PTHR33121:SF70">
    <property type="entry name" value="SIGNALING PROTEIN YKOW"/>
    <property type="match status" value="1"/>
</dbReference>
<dbReference type="Pfam" id="PF00563">
    <property type="entry name" value="EAL"/>
    <property type="match status" value="1"/>
</dbReference>
<evidence type="ECO:0000313" key="4">
    <source>
        <dbReference type="Proteomes" id="UP000188729"/>
    </source>
</evidence>
<dbReference type="EMBL" id="MPSB01000007">
    <property type="protein sequence ID" value="ONF95920.1"/>
    <property type="molecule type" value="Genomic_DNA"/>
</dbReference>
<dbReference type="Gene3D" id="3.30.70.270">
    <property type="match status" value="1"/>
</dbReference>
<proteinExistence type="predicted"/>
<dbReference type="SMART" id="SM00052">
    <property type="entry name" value="EAL"/>
    <property type="match status" value="1"/>
</dbReference>
<dbReference type="Proteomes" id="UP000188729">
    <property type="component" value="Unassembled WGS sequence"/>
</dbReference>
<dbReference type="InterPro" id="IPR029787">
    <property type="entry name" value="Nucleotide_cyclase"/>
</dbReference>
<dbReference type="Gene3D" id="3.20.20.450">
    <property type="entry name" value="EAL domain"/>
    <property type="match status" value="1"/>
</dbReference>
<name>A0A1V2ETJ7_9SPHN</name>
<dbReference type="GO" id="GO:0071111">
    <property type="term" value="F:cyclic-guanylate-specific phosphodiesterase activity"/>
    <property type="evidence" value="ECO:0007669"/>
    <property type="project" value="InterPro"/>
</dbReference>
<accession>A0A1V2ETJ7</accession>
<comment type="caution">
    <text evidence="3">The sequence shown here is derived from an EMBL/GenBank/DDBJ whole genome shotgun (WGS) entry which is preliminary data.</text>
</comment>
<protein>
    <submittedName>
        <fullName evidence="3">Phytochrome-like protein cph2</fullName>
    </submittedName>
</protein>
<gene>
    <name evidence="3" type="primary">cph2_7</name>
    <name evidence="3" type="ORF">SPHI_18470</name>
</gene>
<organism evidence="3 4">
    <name type="scientific">Sphingomonas jeddahensis</name>
    <dbReference type="NCBI Taxonomy" id="1915074"/>
    <lineage>
        <taxon>Bacteria</taxon>
        <taxon>Pseudomonadati</taxon>
        <taxon>Pseudomonadota</taxon>
        <taxon>Alphaproteobacteria</taxon>
        <taxon>Sphingomonadales</taxon>
        <taxon>Sphingomonadaceae</taxon>
        <taxon>Sphingomonas</taxon>
    </lineage>
</organism>
<evidence type="ECO:0000259" key="1">
    <source>
        <dbReference type="PROSITE" id="PS50883"/>
    </source>
</evidence>
<dbReference type="STRING" id="1915074.SPHI_18470"/>